<evidence type="ECO:0000313" key="1">
    <source>
        <dbReference type="EMBL" id="PJZ67421.1"/>
    </source>
</evidence>
<dbReference type="InterPro" id="IPR052913">
    <property type="entry name" value="Glycopeptide_resist_protein"/>
</dbReference>
<evidence type="ECO:0000313" key="2">
    <source>
        <dbReference type="Proteomes" id="UP000231912"/>
    </source>
</evidence>
<accession>A0A2M9ZG74</accession>
<protein>
    <submittedName>
        <fullName evidence="1">Vancomycin resistance protein</fullName>
    </submittedName>
</protein>
<dbReference type="InterPro" id="IPR007391">
    <property type="entry name" value="Vancomycin_resist_VanW"/>
</dbReference>
<organism evidence="1 2">
    <name type="scientific">Leptospira wolffii</name>
    <dbReference type="NCBI Taxonomy" id="409998"/>
    <lineage>
        <taxon>Bacteria</taxon>
        <taxon>Pseudomonadati</taxon>
        <taxon>Spirochaetota</taxon>
        <taxon>Spirochaetia</taxon>
        <taxon>Leptospirales</taxon>
        <taxon>Leptospiraceae</taxon>
        <taxon>Leptospira</taxon>
    </lineage>
</organism>
<dbReference type="RefSeq" id="WP_100757921.1">
    <property type="nucleotide sequence ID" value="NZ_NPDT01000001.1"/>
</dbReference>
<reference evidence="1 2" key="1">
    <citation type="submission" date="2017-07" db="EMBL/GenBank/DDBJ databases">
        <title>Leptospira spp. isolated from tropical soils.</title>
        <authorList>
            <person name="Thibeaux R."/>
            <person name="Iraola G."/>
            <person name="Ferres I."/>
            <person name="Bierque E."/>
            <person name="Girault D."/>
            <person name="Soupe-Gilbert M.-E."/>
            <person name="Picardeau M."/>
            <person name="Goarant C."/>
        </authorList>
    </citation>
    <scope>NUCLEOTIDE SEQUENCE [LARGE SCALE GENOMIC DNA]</scope>
    <source>
        <strain evidence="1 2">FH2-C-A2</strain>
    </source>
</reference>
<name>A0A2M9ZG74_9LEPT</name>
<proteinExistence type="predicted"/>
<gene>
    <name evidence="1" type="ORF">CH371_05200</name>
</gene>
<dbReference type="PANTHER" id="PTHR35788:SF1">
    <property type="entry name" value="EXPORTED PROTEIN"/>
    <property type="match status" value="1"/>
</dbReference>
<dbReference type="Proteomes" id="UP000231912">
    <property type="component" value="Unassembled WGS sequence"/>
</dbReference>
<dbReference type="AlphaFoldDB" id="A0A2M9ZG74"/>
<sequence length="272" mass="32455">MKTNPFDFRRRIVRSRLRMFLGTLYFRTKRRLKWIWERSVFARKRSESDLPYTISRHKSPLLRELKDVEMILQYNKIKNLEIAASCIDGLILEPGKVFSFWRLVGKPKSSRGFLPGMQLRNGGFYAAVGGGLCQMTNLIYWMTLHSPLTVIERWRHSFDVFPDSKRTLPFGSGATCAYNYVDLQIRNDTKSDFQLRIRLDKEYLMGEWRSEFPARLSYEVYESRHEFRSEPWGGYTRRNEIRRKIFQEGDFLKDEFLTENVAWVMYDPILPK</sequence>
<dbReference type="Pfam" id="PF04294">
    <property type="entry name" value="VanW"/>
    <property type="match status" value="1"/>
</dbReference>
<comment type="caution">
    <text evidence="1">The sequence shown here is derived from an EMBL/GenBank/DDBJ whole genome shotgun (WGS) entry which is preliminary data.</text>
</comment>
<dbReference type="PANTHER" id="PTHR35788">
    <property type="entry name" value="EXPORTED PROTEIN-RELATED"/>
    <property type="match status" value="1"/>
</dbReference>
<dbReference type="EMBL" id="NPDT01000001">
    <property type="protein sequence ID" value="PJZ67421.1"/>
    <property type="molecule type" value="Genomic_DNA"/>
</dbReference>